<sequence>MPFERLLSTLKWTENLSLEKLERAVAAFTVVIVATVDHPDVTRIIVVVVEIVDHLDVICIVVVVTLPEKAMLITCKQIGRPDVCATGPDIFGHQTMHGCVADLEGGDTDQYIKKLCLRVDSRWLPSDASIAATIERGRRKKGINWGTDGICVACKPK</sequence>
<dbReference type="EMBL" id="HBJA01125540">
    <property type="protein sequence ID" value="CAE0831934.1"/>
    <property type="molecule type" value="Transcribed_RNA"/>
</dbReference>
<protein>
    <submittedName>
        <fullName evidence="1">Uncharacterized protein</fullName>
    </submittedName>
</protein>
<gene>
    <name evidence="1" type="ORF">EGYM00163_LOCUS43216</name>
</gene>
<proteinExistence type="predicted"/>
<organism evidence="1">
    <name type="scientific">Eutreptiella gymnastica</name>
    <dbReference type="NCBI Taxonomy" id="73025"/>
    <lineage>
        <taxon>Eukaryota</taxon>
        <taxon>Discoba</taxon>
        <taxon>Euglenozoa</taxon>
        <taxon>Euglenida</taxon>
        <taxon>Spirocuta</taxon>
        <taxon>Euglenophyceae</taxon>
        <taxon>Eutreptiales</taxon>
        <taxon>Eutreptiaceae</taxon>
        <taxon>Eutreptiella</taxon>
    </lineage>
</organism>
<evidence type="ECO:0000313" key="1">
    <source>
        <dbReference type="EMBL" id="CAE0831934.1"/>
    </source>
</evidence>
<accession>A0A7S4GC35</accession>
<name>A0A7S4GC35_9EUGL</name>
<dbReference type="AlphaFoldDB" id="A0A7S4GC35"/>
<reference evidence="1" key="1">
    <citation type="submission" date="2021-01" db="EMBL/GenBank/DDBJ databases">
        <authorList>
            <person name="Corre E."/>
            <person name="Pelletier E."/>
            <person name="Niang G."/>
            <person name="Scheremetjew M."/>
            <person name="Finn R."/>
            <person name="Kale V."/>
            <person name="Holt S."/>
            <person name="Cochrane G."/>
            <person name="Meng A."/>
            <person name="Brown T."/>
            <person name="Cohen L."/>
        </authorList>
    </citation>
    <scope>NUCLEOTIDE SEQUENCE</scope>
    <source>
        <strain evidence="1">CCMP1594</strain>
    </source>
</reference>